<reference evidence="1 2" key="1">
    <citation type="submission" date="2020-04" db="EMBL/GenBank/DDBJ databases">
        <authorList>
            <person name="Hitch T.C.A."/>
            <person name="Wylensek D."/>
            <person name="Clavel T."/>
        </authorList>
    </citation>
    <scope>NUCLEOTIDE SEQUENCE [LARGE SCALE GENOMIC DNA]</scope>
    <source>
        <strain evidence="1 2">BL-383-APC-3D</strain>
    </source>
</reference>
<sequence>MTVTRHWREVIPQTCETEFLDVESFITSQNGQGFLSAHLKAAINVWENSAVTSGSQVVDGVSTQYPTSYVVENDLYVGADDGMFLRFEEAGLSSTPVAPLFWAKEATTFQQLSDNQALAAVPCLRLAKGGSFELSGDLSASASSDYVEIHLTEKNGLISTVVVEIELDGSTTRTELGISPRDNEVQVALPPARKIIE</sequence>
<dbReference type="RefSeq" id="WP_168969320.1">
    <property type="nucleotide sequence ID" value="NZ_JABAFZ010000003.1"/>
</dbReference>
<protein>
    <submittedName>
        <fullName evidence="1">Uncharacterized protein</fullName>
    </submittedName>
</protein>
<comment type="caution">
    <text evidence="1">The sequence shown here is derived from an EMBL/GenBank/DDBJ whole genome shotgun (WGS) entry which is preliminary data.</text>
</comment>
<name>A0AB36CJL7_9CORY</name>
<dbReference type="Proteomes" id="UP000544551">
    <property type="component" value="Unassembled WGS sequence"/>
</dbReference>
<evidence type="ECO:0000313" key="1">
    <source>
        <dbReference type="EMBL" id="NME88973.1"/>
    </source>
</evidence>
<dbReference type="AlphaFoldDB" id="A0AB36CJL7"/>
<evidence type="ECO:0000313" key="2">
    <source>
        <dbReference type="Proteomes" id="UP000544551"/>
    </source>
</evidence>
<proteinExistence type="predicted"/>
<gene>
    <name evidence="1" type="ORF">HF853_04635</name>
</gene>
<accession>A0AB36CJL7</accession>
<dbReference type="EMBL" id="JABAFZ010000003">
    <property type="protein sequence ID" value="NME88973.1"/>
    <property type="molecule type" value="Genomic_DNA"/>
</dbReference>
<organism evidence="1 2">
    <name type="scientific">Corynebacterium stationis</name>
    <dbReference type="NCBI Taxonomy" id="1705"/>
    <lineage>
        <taxon>Bacteria</taxon>
        <taxon>Bacillati</taxon>
        <taxon>Actinomycetota</taxon>
        <taxon>Actinomycetes</taxon>
        <taxon>Mycobacteriales</taxon>
        <taxon>Corynebacteriaceae</taxon>
        <taxon>Corynebacterium</taxon>
    </lineage>
</organism>